<feature type="transmembrane region" description="Helical" evidence="1">
    <location>
        <begin position="108"/>
        <end position="124"/>
    </location>
</feature>
<feature type="transmembrane region" description="Helical" evidence="1">
    <location>
        <begin position="235"/>
        <end position="257"/>
    </location>
</feature>
<feature type="transmembrane region" description="Helical" evidence="1">
    <location>
        <begin position="195"/>
        <end position="215"/>
    </location>
</feature>
<dbReference type="RefSeq" id="WP_075067186.1">
    <property type="nucleotide sequence ID" value="NZ_LKAJ02000001.1"/>
</dbReference>
<keyword evidence="1" id="KW-1133">Transmembrane helix</keyword>
<dbReference type="EMBL" id="LKAJ02000001">
    <property type="protein sequence ID" value="MCS5712300.1"/>
    <property type="molecule type" value="Genomic_DNA"/>
</dbReference>
<dbReference type="STRING" id="295108.HT99x_02581"/>
<evidence type="ECO:0000313" key="4">
    <source>
        <dbReference type="Proteomes" id="UP000051497"/>
    </source>
</evidence>
<feature type="transmembrane region" description="Helical" evidence="1">
    <location>
        <begin position="269"/>
        <end position="288"/>
    </location>
</feature>
<gene>
    <name evidence="3" type="ORF">HT99x_012735</name>
    <name evidence="2" type="ORF">HT99x_02581</name>
</gene>
<reference evidence="3" key="2">
    <citation type="journal article" date="2016" name="Genome Announc.">
        <title>Draft Genome Sequences of Two Novel Amoeba-Resistant Intranuclear Bacteria, 'Candidatus Berkiella cookevillensis' and 'Candidatus Berkiella aquae'.</title>
        <authorList>
            <person name="Mehari Y.T."/>
            <person name="Arivett B.A."/>
            <person name="Farone A.L."/>
            <person name="Gunderson J.H."/>
            <person name="Farone M.B."/>
        </authorList>
    </citation>
    <scope>NUCLEOTIDE SEQUENCE</scope>
    <source>
        <strain evidence="3">HT99</strain>
    </source>
</reference>
<evidence type="ECO:0000313" key="2">
    <source>
        <dbReference type="EMBL" id="KRG20331.1"/>
    </source>
</evidence>
<accession>A0A0Q9YI29</accession>
<feature type="transmembrane region" description="Helical" evidence="1">
    <location>
        <begin position="82"/>
        <end position="102"/>
    </location>
</feature>
<proteinExistence type="predicted"/>
<feature type="transmembrane region" description="Helical" evidence="1">
    <location>
        <begin position="294"/>
        <end position="314"/>
    </location>
</feature>
<comment type="caution">
    <text evidence="2">The sequence shown here is derived from an EMBL/GenBank/DDBJ whole genome shotgun (WGS) entry which is preliminary data.</text>
</comment>
<keyword evidence="4" id="KW-1185">Reference proteome</keyword>
<evidence type="ECO:0000313" key="3">
    <source>
        <dbReference type="EMBL" id="MCS5712300.1"/>
    </source>
</evidence>
<dbReference type="Proteomes" id="UP000051497">
    <property type="component" value="Unassembled WGS sequence"/>
</dbReference>
<evidence type="ECO:0000256" key="1">
    <source>
        <dbReference type="SAM" id="Phobius"/>
    </source>
</evidence>
<name>A0A0Q9YI29_9GAMM</name>
<reference evidence="3" key="3">
    <citation type="submission" date="2021-06" db="EMBL/GenBank/DDBJ databases">
        <title>Genomic Description and Analysis of Intracellular Bacteria, Candidatus Berkiella cookevillensis and Candidatus Berkiella aquae.</title>
        <authorList>
            <person name="Kidane D.T."/>
            <person name="Mehari Y.T."/>
            <person name="Rice F.C."/>
            <person name="Arivett B.A."/>
            <person name="Farone A.L."/>
            <person name="Berk S.G."/>
            <person name="Farone M.B."/>
        </authorList>
    </citation>
    <scope>NUCLEOTIDE SEQUENCE</scope>
    <source>
        <strain evidence="3">HT99</strain>
    </source>
</reference>
<organism evidence="2">
    <name type="scientific">Candidatus Berkiella aquae</name>
    <dbReference type="NCBI Taxonomy" id="295108"/>
    <lineage>
        <taxon>Bacteria</taxon>
        <taxon>Pseudomonadati</taxon>
        <taxon>Pseudomonadota</taxon>
        <taxon>Gammaproteobacteria</taxon>
        <taxon>Candidatus Berkiellales</taxon>
        <taxon>Candidatus Berkiellaceae</taxon>
        <taxon>Candidatus Berkiella</taxon>
    </lineage>
</organism>
<sequence length="377" mass="42881">MPSQSNKTSAVGMYYFLLILLAGLRVIITQPKGCPAFFDCNSYLAMMQSIAYDPNIAGHHAMRVLPVLLANGLSYLGFSDEMAFRILSGGGYVAFGVLLFWFFQKCSLKSWVAFGFTLLCLAANEAIRIPLVLVYQTCDMFTYLFIILMFYCSLTRQTTSLFVLSMLSILTRQNLLILGVASLLYCYSQTKQRRVFFYTAVLITAYSFLQSYYHATSTFTALLQPPAGFFTFSHLWFVVIDSKVLELFVPLLPFLLLYAKSMIQLMLRYWHLTLYMAITIGQPFLGYHMTGNNFARIALQGVIGLYLLAGMASAQYQWSKAQIMLFLGYALLIYTTWGITYRLGIMVLFSVVFVWMLFKQHRQSSSLLSSNIQRLNA</sequence>
<feature type="transmembrane region" description="Helical" evidence="1">
    <location>
        <begin position="12"/>
        <end position="28"/>
    </location>
</feature>
<keyword evidence="1" id="KW-0812">Transmembrane</keyword>
<dbReference type="AlphaFoldDB" id="A0A0Q9YI29"/>
<evidence type="ECO:0008006" key="5">
    <source>
        <dbReference type="Google" id="ProtNLM"/>
    </source>
</evidence>
<dbReference type="EMBL" id="LKAJ01000013">
    <property type="protein sequence ID" value="KRG20331.1"/>
    <property type="molecule type" value="Genomic_DNA"/>
</dbReference>
<feature type="transmembrane region" description="Helical" evidence="1">
    <location>
        <begin position="321"/>
        <end position="337"/>
    </location>
</feature>
<reference evidence="2" key="1">
    <citation type="submission" date="2015-09" db="EMBL/GenBank/DDBJ databases">
        <title>Draft Genome Sequences of Two Novel Amoeba-resistant Intranuclear Bacteria, Candidatus Berkiella cookevillensis and Candidatus Berkiella aquae.</title>
        <authorList>
            <person name="Mehari Y.T."/>
            <person name="Arivett B.A."/>
            <person name="Farone A.L."/>
            <person name="Gunderson J.H."/>
            <person name="Farone M.B."/>
        </authorList>
    </citation>
    <scope>NUCLEOTIDE SEQUENCE [LARGE SCALE GENOMIC DNA]</scope>
    <source>
        <strain evidence="2">HT99</strain>
    </source>
</reference>
<protein>
    <recommendedName>
        <fullName evidence="5">Glycosyltransferase RgtA/B/C/D-like domain-containing protein</fullName>
    </recommendedName>
</protein>
<keyword evidence="1" id="KW-0472">Membrane</keyword>